<dbReference type="PROSITE" id="PS51375">
    <property type="entry name" value="PPR"/>
    <property type="match status" value="3"/>
</dbReference>
<reference evidence="5" key="3">
    <citation type="submission" date="2023-07" db="EMBL/GenBank/DDBJ databases">
        <title>An improved reference 1 genome and first organelle genomes of Quercus suber.</title>
        <authorList>
            <consortium name="Genosuber Consortium"/>
            <person name="Usie A."/>
            <person name="Serra O."/>
            <person name="Barros P."/>
        </authorList>
    </citation>
    <scope>NUCLEOTIDE SEQUENCE</scope>
    <source>
        <strain evidence="5">HL8</strain>
        <tissue evidence="5">Leaves</tissue>
    </source>
</reference>
<dbReference type="InterPro" id="IPR050667">
    <property type="entry name" value="PPR-containing_protein"/>
</dbReference>
<dbReference type="InterPro" id="IPR011990">
    <property type="entry name" value="TPR-like_helical_dom_sf"/>
</dbReference>
<protein>
    <submittedName>
        <fullName evidence="5">Pentatricopeptide repeat-containing protein</fullName>
    </submittedName>
</protein>
<feature type="repeat" description="PPR" evidence="3">
    <location>
        <begin position="166"/>
        <end position="200"/>
    </location>
</feature>
<dbReference type="NCBIfam" id="TIGR00756">
    <property type="entry name" value="PPR"/>
    <property type="match status" value="4"/>
</dbReference>
<reference evidence="5" key="2">
    <citation type="journal article" date="2018" name="Sci. Data">
        <title>The draft genome sequence of cork oak.</title>
        <authorList>
            <person name="Ramos A.M."/>
            <person name="Usie A."/>
            <person name="Barbosa P."/>
            <person name="Barros P.M."/>
            <person name="Capote T."/>
            <person name="Chaves I."/>
            <person name="Simoes F."/>
            <person name="Abreu I."/>
            <person name="Carrasquinho I."/>
            <person name="Faro C."/>
            <person name="Guimaraes J.B."/>
            <person name="Mendonca D."/>
            <person name="Nobrega F."/>
            <person name="Rodrigues L."/>
            <person name="Saibo N.J.M."/>
            <person name="Varela M.C."/>
            <person name="Egas C."/>
            <person name="Matos J."/>
            <person name="Miguel C.M."/>
            <person name="Oliveira M.M."/>
            <person name="Ricardo C.P."/>
            <person name="Goncalves S."/>
        </authorList>
    </citation>
    <scope>NUCLEOTIDE SEQUENCE [LARGE SCALE GENOMIC DNA]</scope>
    <source>
        <strain evidence="5">HL8</strain>
    </source>
</reference>
<dbReference type="EMBL" id="PKMF04000003">
    <property type="protein sequence ID" value="KAK7861258.1"/>
    <property type="molecule type" value="Genomic_DNA"/>
</dbReference>
<feature type="repeat" description="PPR" evidence="3">
    <location>
        <begin position="201"/>
        <end position="235"/>
    </location>
</feature>
<dbReference type="InterPro" id="IPR002885">
    <property type="entry name" value="PPR_rpt"/>
</dbReference>
<dbReference type="Gramene" id="rna-CFP56_30289">
    <property type="protein sequence ID" value="cds-POE80261.1"/>
    <property type="gene ID" value="gene-CFP56_30289"/>
</dbReference>
<feature type="repeat" description="PPR" evidence="3">
    <location>
        <begin position="97"/>
        <end position="131"/>
    </location>
</feature>
<gene>
    <name evidence="5" type="ORF">CFP56_024260</name>
</gene>
<evidence type="ECO:0000313" key="5">
    <source>
        <dbReference type="EMBL" id="KAK7861258.1"/>
    </source>
</evidence>
<sequence length="261" mass="29785">MHTSQSRTQSSSNNNHLLSGNTRTGFGLVRLQTAPDDDQTLYNHSHDEFAGDVEKPGYRHSYEVYKSMIKILGKMRQFGAVWALIEEMRRDNPQLISPQVFVVLMRRFASDRMVKKAIQVLYEMPKYGCEPDEYVFGCLLDDLCKNGCVKEAALLFEDMSVWFTTTLRHFTSLLYGWCKEGQLIEAKFVLVQMREAGFEPDIVVYNNLLTGYAQLGKMSDAFDVLKEMRRKGCEPNATSSGCEADVVTYTTLISGFCKWDL</sequence>
<keyword evidence="2" id="KW-0677">Repeat</keyword>
<dbReference type="AlphaFoldDB" id="A0AAW0MBJ9"/>
<proteinExistence type="inferred from homology"/>
<evidence type="ECO:0000256" key="4">
    <source>
        <dbReference type="SAM" id="MobiDB-lite"/>
    </source>
</evidence>
<organism evidence="5">
    <name type="scientific">Quercus suber</name>
    <name type="common">Cork oak</name>
    <dbReference type="NCBI Taxonomy" id="58331"/>
    <lineage>
        <taxon>Eukaryota</taxon>
        <taxon>Viridiplantae</taxon>
        <taxon>Streptophyta</taxon>
        <taxon>Embryophyta</taxon>
        <taxon>Tracheophyta</taxon>
        <taxon>Spermatophyta</taxon>
        <taxon>Magnoliopsida</taxon>
        <taxon>eudicotyledons</taxon>
        <taxon>Gunneridae</taxon>
        <taxon>Pentapetalae</taxon>
        <taxon>rosids</taxon>
        <taxon>fabids</taxon>
        <taxon>Fagales</taxon>
        <taxon>Fagaceae</taxon>
        <taxon>Quercus</taxon>
    </lineage>
</organism>
<dbReference type="Pfam" id="PF01535">
    <property type="entry name" value="PPR"/>
    <property type="match status" value="2"/>
</dbReference>
<dbReference type="Gene3D" id="1.25.40.10">
    <property type="entry name" value="Tetratricopeptide repeat domain"/>
    <property type="match status" value="2"/>
</dbReference>
<comment type="caution">
    <text evidence="5">The sequence shown here is derived from an EMBL/GenBank/DDBJ whole genome shotgun (WGS) entry which is preliminary data.</text>
</comment>
<dbReference type="Pfam" id="PF12854">
    <property type="entry name" value="PPR_1"/>
    <property type="match status" value="1"/>
</dbReference>
<evidence type="ECO:0000256" key="1">
    <source>
        <dbReference type="ARBA" id="ARBA00007626"/>
    </source>
</evidence>
<dbReference type="PANTHER" id="PTHR47939:SF5">
    <property type="entry name" value="PENTACOTRIPEPTIDE-REPEAT REGION OF PRORP DOMAIN-CONTAINING PROTEIN"/>
    <property type="match status" value="1"/>
</dbReference>
<name>A0AAW0MBJ9_QUESU</name>
<comment type="similarity">
    <text evidence="1">Belongs to the PPR family. P subfamily.</text>
</comment>
<accession>A0AAW0MBJ9</accession>
<dbReference type="PANTHER" id="PTHR47939">
    <property type="entry name" value="MEMBRANE-ASSOCIATED SALT-INDUCIBLE PROTEIN-LIKE"/>
    <property type="match status" value="1"/>
</dbReference>
<evidence type="ECO:0000256" key="3">
    <source>
        <dbReference type="PROSITE-ProRule" id="PRU00708"/>
    </source>
</evidence>
<evidence type="ECO:0000256" key="2">
    <source>
        <dbReference type="ARBA" id="ARBA00022737"/>
    </source>
</evidence>
<feature type="region of interest" description="Disordered" evidence="4">
    <location>
        <begin position="1"/>
        <end position="20"/>
    </location>
</feature>
<reference evidence="5" key="1">
    <citation type="submission" date="2017-12" db="EMBL/GenBank/DDBJ databases">
        <authorList>
            <person name="Barbosa P."/>
            <person name="Usie A."/>
            <person name="Ramos A.M."/>
        </authorList>
    </citation>
    <scope>NUCLEOTIDE SEQUENCE</scope>
    <source>
        <strain evidence="5">HL8</strain>
        <tissue evidence="5">Leaves</tissue>
    </source>
</reference>
<dbReference type="Pfam" id="PF13041">
    <property type="entry name" value="PPR_2"/>
    <property type="match status" value="2"/>
</dbReference>